<dbReference type="InterPro" id="IPR016032">
    <property type="entry name" value="Sig_transdc_resp-reg_C-effctor"/>
</dbReference>
<dbReference type="PROSITE" id="PS50043">
    <property type="entry name" value="HTH_LUXR_2"/>
    <property type="match status" value="1"/>
</dbReference>
<feature type="domain" description="HTH luxR-type" evidence="4">
    <location>
        <begin position="17"/>
        <end position="83"/>
    </location>
</feature>
<dbReference type="GO" id="GO:0006355">
    <property type="term" value="P:regulation of DNA-templated transcription"/>
    <property type="evidence" value="ECO:0007669"/>
    <property type="project" value="InterPro"/>
</dbReference>
<keyword evidence="3" id="KW-0804">Transcription</keyword>
<name>A0A494XDP7_9BACL</name>
<comment type="caution">
    <text evidence="5">The sequence shown here is derived from an EMBL/GenBank/DDBJ whole genome shotgun (WGS) entry which is preliminary data.</text>
</comment>
<dbReference type="AlphaFoldDB" id="A0A494XDP7"/>
<evidence type="ECO:0000256" key="1">
    <source>
        <dbReference type="ARBA" id="ARBA00023015"/>
    </source>
</evidence>
<dbReference type="PANTHER" id="PTHR44688:SF16">
    <property type="entry name" value="DNA-BINDING TRANSCRIPTIONAL ACTIVATOR DEVR_DOSR"/>
    <property type="match status" value="1"/>
</dbReference>
<dbReference type="PANTHER" id="PTHR44688">
    <property type="entry name" value="DNA-BINDING TRANSCRIPTIONAL ACTIVATOR DEVR_DOSR"/>
    <property type="match status" value="1"/>
</dbReference>
<proteinExistence type="predicted"/>
<sequence>MTKVVREGIAMEKWITDLFEKFGLTNRELEVATLIIVKGYSNKELAEILHISEKTVKNHVANFFAKMNIGNIRQLMALCMASLASDASRRSA</sequence>
<evidence type="ECO:0000259" key="4">
    <source>
        <dbReference type="PROSITE" id="PS50043"/>
    </source>
</evidence>
<dbReference type="GO" id="GO:0003677">
    <property type="term" value="F:DNA binding"/>
    <property type="evidence" value="ECO:0007669"/>
    <property type="project" value="UniProtKB-KW"/>
</dbReference>
<dbReference type="Pfam" id="PF00196">
    <property type="entry name" value="GerE"/>
    <property type="match status" value="1"/>
</dbReference>
<gene>
    <name evidence="5" type="ORF">D7Z26_22635</name>
</gene>
<dbReference type="Gene3D" id="1.10.10.10">
    <property type="entry name" value="Winged helix-like DNA-binding domain superfamily/Winged helix DNA-binding domain"/>
    <property type="match status" value="1"/>
</dbReference>
<dbReference type="CDD" id="cd06170">
    <property type="entry name" value="LuxR_C_like"/>
    <property type="match status" value="1"/>
</dbReference>
<evidence type="ECO:0000313" key="5">
    <source>
        <dbReference type="EMBL" id="RKP48002.1"/>
    </source>
</evidence>
<dbReference type="SUPFAM" id="SSF46894">
    <property type="entry name" value="C-terminal effector domain of the bipartite response regulators"/>
    <property type="match status" value="1"/>
</dbReference>
<evidence type="ECO:0000313" key="6">
    <source>
        <dbReference type="Proteomes" id="UP000282076"/>
    </source>
</evidence>
<keyword evidence="1" id="KW-0805">Transcription regulation</keyword>
<organism evidence="5 6">
    <name type="scientific">Cohnella endophytica</name>
    <dbReference type="NCBI Taxonomy" id="2419778"/>
    <lineage>
        <taxon>Bacteria</taxon>
        <taxon>Bacillati</taxon>
        <taxon>Bacillota</taxon>
        <taxon>Bacilli</taxon>
        <taxon>Bacillales</taxon>
        <taxon>Paenibacillaceae</taxon>
        <taxon>Cohnella</taxon>
    </lineage>
</organism>
<dbReference type="InterPro" id="IPR000792">
    <property type="entry name" value="Tscrpt_reg_LuxR_C"/>
</dbReference>
<accession>A0A494XDP7</accession>
<dbReference type="EMBL" id="RBZM01000010">
    <property type="protein sequence ID" value="RKP48002.1"/>
    <property type="molecule type" value="Genomic_DNA"/>
</dbReference>
<evidence type="ECO:0000256" key="3">
    <source>
        <dbReference type="ARBA" id="ARBA00023163"/>
    </source>
</evidence>
<keyword evidence="2" id="KW-0238">DNA-binding</keyword>
<reference evidence="5 6" key="1">
    <citation type="submission" date="2018-10" db="EMBL/GenBank/DDBJ databases">
        <title>Cohnella sp. M2MS4P-1, whole genome shotgun sequence.</title>
        <authorList>
            <person name="Tuo L."/>
        </authorList>
    </citation>
    <scope>NUCLEOTIDE SEQUENCE [LARGE SCALE GENOMIC DNA]</scope>
    <source>
        <strain evidence="5 6">M2MS4P-1</strain>
    </source>
</reference>
<keyword evidence="6" id="KW-1185">Reference proteome</keyword>
<dbReference type="Proteomes" id="UP000282076">
    <property type="component" value="Unassembled WGS sequence"/>
</dbReference>
<dbReference type="SMART" id="SM00421">
    <property type="entry name" value="HTH_LUXR"/>
    <property type="match status" value="1"/>
</dbReference>
<dbReference type="OrthoDB" id="197134at2"/>
<evidence type="ECO:0000256" key="2">
    <source>
        <dbReference type="ARBA" id="ARBA00023125"/>
    </source>
</evidence>
<protein>
    <submittedName>
        <fullName evidence="5">LuxR family transcriptional regulator</fullName>
    </submittedName>
</protein>
<dbReference type="InterPro" id="IPR036388">
    <property type="entry name" value="WH-like_DNA-bd_sf"/>
</dbReference>